<keyword evidence="2" id="KW-1185">Reference proteome</keyword>
<dbReference type="EMBL" id="KN831801">
    <property type="protein sequence ID" value="KIM36917.1"/>
    <property type="molecule type" value="Genomic_DNA"/>
</dbReference>
<accession>A0A0C2Y7B0</accession>
<evidence type="ECO:0000313" key="2">
    <source>
        <dbReference type="Proteomes" id="UP000053424"/>
    </source>
</evidence>
<dbReference type="Proteomes" id="UP000053424">
    <property type="component" value="Unassembled WGS sequence"/>
</dbReference>
<organism evidence="1 2">
    <name type="scientific">Hebeloma cylindrosporum</name>
    <dbReference type="NCBI Taxonomy" id="76867"/>
    <lineage>
        <taxon>Eukaryota</taxon>
        <taxon>Fungi</taxon>
        <taxon>Dikarya</taxon>
        <taxon>Basidiomycota</taxon>
        <taxon>Agaricomycotina</taxon>
        <taxon>Agaricomycetes</taxon>
        <taxon>Agaricomycetidae</taxon>
        <taxon>Agaricales</taxon>
        <taxon>Agaricineae</taxon>
        <taxon>Hymenogastraceae</taxon>
        <taxon>Hebeloma</taxon>
    </lineage>
</organism>
<protein>
    <submittedName>
        <fullName evidence="1">Uncharacterized protein</fullName>
    </submittedName>
</protein>
<reference evidence="2" key="2">
    <citation type="submission" date="2015-01" db="EMBL/GenBank/DDBJ databases">
        <title>Evolutionary Origins and Diversification of the Mycorrhizal Mutualists.</title>
        <authorList>
            <consortium name="DOE Joint Genome Institute"/>
            <consortium name="Mycorrhizal Genomics Consortium"/>
            <person name="Kohler A."/>
            <person name="Kuo A."/>
            <person name="Nagy L.G."/>
            <person name="Floudas D."/>
            <person name="Copeland A."/>
            <person name="Barry K.W."/>
            <person name="Cichocki N."/>
            <person name="Veneault-Fourrey C."/>
            <person name="LaButti K."/>
            <person name="Lindquist E.A."/>
            <person name="Lipzen A."/>
            <person name="Lundell T."/>
            <person name="Morin E."/>
            <person name="Murat C."/>
            <person name="Riley R."/>
            <person name="Ohm R."/>
            <person name="Sun H."/>
            <person name="Tunlid A."/>
            <person name="Henrissat B."/>
            <person name="Grigoriev I.V."/>
            <person name="Hibbett D.S."/>
            <person name="Martin F."/>
        </authorList>
    </citation>
    <scope>NUCLEOTIDE SEQUENCE [LARGE SCALE GENOMIC DNA]</scope>
    <source>
        <strain evidence="2">h7</strain>
    </source>
</reference>
<reference evidence="1 2" key="1">
    <citation type="submission" date="2014-04" db="EMBL/GenBank/DDBJ databases">
        <authorList>
            <consortium name="DOE Joint Genome Institute"/>
            <person name="Kuo A."/>
            <person name="Gay G."/>
            <person name="Dore J."/>
            <person name="Kohler A."/>
            <person name="Nagy L.G."/>
            <person name="Floudas D."/>
            <person name="Copeland A."/>
            <person name="Barry K.W."/>
            <person name="Cichocki N."/>
            <person name="Veneault-Fourrey C."/>
            <person name="LaButti K."/>
            <person name="Lindquist E.A."/>
            <person name="Lipzen A."/>
            <person name="Lundell T."/>
            <person name="Morin E."/>
            <person name="Murat C."/>
            <person name="Sun H."/>
            <person name="Tunlid A."/>
            <person name="Henrissat B."/>
            <person name="Grigoriev I.V."/>
            <person name="Hibbett D.S."/>
            <person name="Martin F."/>
            <person name="Nordberg H.P."/>
            <person name="Cantor M.N."/>
            <person name="Hua S.X."/>
        </authorList>
    </citation>
    <scope>NUCLEOTIDE SEQUENCE [LARGE SCALE GENOMIC DNA]</scope>
    <source>
        <strain evidence="2">h7</strain>
    </source>
</reference>
<sequence length="126" mass="14683">MRLRALVISYLEDLLLKDDYKIIIFQDFPGSEMLAANPKLPRASIHALNDKSWLYLRENFKYCLGVNVMGGDIIEDYPDLGDVFINDVTEHGFQSPTDEKWRTPLGQAYLEYYRDEVPDTLRRLHA</sequence>
<proteinExistence type="predicted"/>
<name>A0A0C2Y7B0_HEBCY</name>
<evidence type="ECO:0000313" key="1">
    <source>
        <dbReference type="EMBL" id="KIM36917.1"/>
    </source>
</evidence>
<gene>
    <name evidence="1" type="ORF">M413DRAFT_282278</name>
</gene>
<dbReference type="HOGENOM" id="CLU_1981842_0_0_1"/>
<dbReference type="OrthoDB" id="3263651at2759"/>
<dbReference type="AlphaFoldDB" id="A0A0C2Y7B0"/>